<protein>
    <submittedName>
        <fullName evidence="1">Uncharacterized protein</fullName>
    </submittedName>
</protein>
<evidence type="ECO:0000313" key="1">
    <source>
        <dbReference type="EMBL" id="KKM22951.1"/>
    </source>
</evidence>
<reference evidence="1" key="1">
    <citation type="journal article" date="2015" name="Nature">
        <title>Complex archaea that bridge the gap between prokaryotes and eukaryotes.</title>
        <authorList>
            <person name="Spang A."/>
            <person name="Saw J.H."/>
            <person name="Jorgensen S.L."/>
            <person name="Zaremba-Niedzwiedzka K."/>
            <person name="Martijn J."/>
            <person name="Lind A.E."/>
            <person name="van Eijk R."/>
            <person name="Schleper C."/>
            <person name="Guy L."/>
            <person name="Ettema T.J."/>
        </authorList>
    </citation>
    <scope>NUCLEOTIDE SEQUENCE</scope>
</reference>
<sequence>MVLIALGLRRAVAIKLIPKAFKGGLSASSFIQQLRLKGLTYRRTTMLSDWRTVNEIEAKKDVLKYIRKDRLPSIKSMADVEWAYDKEYIYKANTWSRINPDDPLTERMVTFTSDKPLTPRQVEEQIADKWSAWERYFPEKVERIQTVSAYHRIESPLDVE</sequence>
<dbReference type="AlphaFoldDB" id="A0A0F9I5R9"/>
<organism evidence="1">
    <name type="scientific">marine sediment metagenome</name>
    <dbReference type="NCBI Taxonomy" id="412755"/>
    <lineage>
        <taxon>unclassified sequences</taxon>
        <taxon>metagenomes</taxon>
        <taxon>ecological metagenomes</taxon>
    </lineage>
</organism>
<accession>A0A0F9I5R9</accession>
<comment type="caution">
    <text evidence="1">The sequence shown here is derived from an EMBL/GenBank/DDBJ whole genome shotgun (WGS) entry which is preliminary data.</text>
</comment>
<dbReference type="EMBL" id="LAZR01013226">
    <property type="protein sequence ID" value="KKM22951.1"/>
    <property type="molecule type" value="Genomic_DNA"/>
</dbReference>
<proteinExistence type="predicted"/>
<name>A0A0F9I5R9_9ZZZZ</name>
<gene>
    <name evidence="1" type="ORF">LCGC14_1620180</name>
</gene>